<dbReference type="InterPro" id="IPR007998">
    <property type="entry name" value="DUF719"/>
</dbReference>
<feature type="region of interest" description="Disordered" evidence="3">
    <location>
        <begin position="205"/>
        <end position="242"/>
    </location>
</feature>
<evidence type="ECO:0000256" key="1">
    <source>
        <dbReference type="ARBA" id="ARBA00006903"/>
    </source>
</evidence>
<feature type="region of interest" description="Disordered" evidence="3">
    <location>
        <begin position="456"/>
        <end position="510"/>
    </location>
</feature>
<evidence type="ECO:0000256" key="3">
    <source>
        <dbReference type="SAM" id="MobiDB-lite"/>
    </source>
</evidence>
<dbReference type="AlphaFoldDB" id="A0A3P9LWD2"/>
<comment type="similarity">
    <text evidence="1">Belongs to the FAM114 family.</text>
</comment>
<sequence length="607" mass="66552">MFFQIKMSQDSPSEAELHKDSSPPLVQPLFSNPDPCQDVPSGPAGPVPSLELEPPLHPESFNMPHPVEDTVRQDTTTKTDASEPAAEGQVTECNQSVSLEPDAEAAEEDEQNSLQQKEKSWGGWSSWGKSLLSTATSSVGMFSVLLLLKLFKTAQVLTSFWSDFVFHEVFQIQPSSVLSPRCLFAGQSLTSVKVKAGEALRLHRTSVGEEAREEEEGAEGKTDGAGDVEPSGAEESTSADVPSRGVFSTISHAVQNTGKSVISGGLDALEFIGKKTMNVLAESDPGFKKTKTLMQKTASLSQILKEAKEKDQERLSNQPTSAPTAHYSILFDEYQGLSHLEALEILSNDSEAKVQAFLSSLEEEDQEKEKKELIFIKEIFTRQQEEGEGEEEDGGQTKDNGDLNSQIHFSTPLSADGEEFVSVLTELLFELHVAATPDKLNKARMRAHGWVMEVEQPVTTETVGKETPAQPGEEDPPGECKEEQQDKEENKDEEEQKEERSKGDEAIESDPKSVEAVYLSSVGSLAEVTARSIEQLHKVAELILHGQELEKPARDQAQILTRLTCAMCKEVNCLAKMFSETLLLVGGQRKAEDLNPFIDGVLLEVTF</sequence>
<evidence type="ECO:0000313" key="4">
    <source>
        <dbReference type="Ensembl" id="ENSORLP00020024799.1"/>
    </source>
</evidence>
<accession>A0A3P9LWD2</accession>
<dbReference type="Proteomes" id="UP000265180">
    <property type="component" value="Chromosome 1"/>
</dbReference>
<dbReference type="Pfam" id="PF05334">
    <property type="entry name" value="DUF719"/>
    <property type="match status" value="1"/>
</dbReference>
<name>A0A3P9LWD2_ORYLA</name>
<protein>
    <submittedName>
        <fullName evidence="4">Family with sequence similarity 114 member A1</fullName>
    </submittedName>
</protein>
<reference evidence="4 5" key="2">
    <citation type="submission" date="2017-04" db="EMBL/GenBank/DDBJ databases">
        <title>CpG methylation of centromeres and impact of large insertions on vertebrate speciation.</title>
        <authorList>
            <person name="Ichikawa K."/>
            <person name="Yoshimura J."/>
            <person name="Morishita S."/>
        </authorList>
    </citation>
    <scope>NUCLEOTIDE SEQUENCE</scope>
    <source>
        <strain evidence="4 5">HNI</strain>
    </source>
</reference>
<reference evidence="4" key="4">
    <citation type="submission" date="2025-09" db="UniProtKB">
        <authorList>
            <consortium name="Ensembl"/>
        </authorList>
    </citation>
    <scope>IDENTIFICATION</scope>
    <source>
        <strain evidence="4">HNI</strain>
    </source>
</reference>
<evidence type="ECO:0000313" key="5">
    <source>
        <dbReference type="Proteomes" id="UP000265180"/>
    </source>
</evidence>
<feature type="compositionally biased region" description="Basic and acidic residues" evidence="3">
    <location>
        <begin position="478"/>
        <end position="490"/>
    </location>
</feature>
<feature type="region of interest" description="Disordered" evidence="3">
    <location>
        <begin position="1"/>
        <end position="123"/>
    </location>
</feature>
<feature type="compositionally biased region" description="Basic and acidic residues" evidence="3">
    <location>
        <begin position="497"/>
        <end position="510"/>
    </location>
</feature>
<dbReference type="PANTHER" id="PTHR12842:SF4">
    <property type="entry name" value="PROTEIN NOXP20"/>
    <property type="match status" value="1"/>
</dbReference>
<feature type="region of interest" description="Disordered" evidence="3">
    <location>
        <begin position="381"/>
        <end position="409"/>
    </location>
</feature>
<evidence type="ECO:0000256" key="2">
    <source>
        <dbReference type="ARBA" id="ARBA00022553"/>
    </source>
</evidence>
<organism evidence="4 5">
    <name type="scientific">Oryzias latipes</name>
    <name type="common">Japanese rice fish</name>
    <name type="synonym">Japanese killifish</name>
    <dbReference type="NCBI Taxonomy" id="8090"/>
    <lineage>
        <taxon>Eukaryota</taxon>
        <taxon>Metazoa</taxon>
        <taxon>Chordata</taxon>
        <taxon>Craniata</taxon>
        <taxon>Vertebrata</taxon>
        <taxon>Euteleostomi</taxon>
        <taxon>Actinopterygii</taxon>
        <taxon>Neopterygii</taxon>
        <taxon>Teleostei</taxon>
        <taxon>Neoteleostei</taxon>
        <taxon>Acanthomorphata</taxon>
        <taxon>Ovalentaria</taxon>
        <taxon>Atherinomorphae</taxon>
        <taxon>Beloniformes</taxon>
        <taxon>Adrianichthyidae</taxon>
        <taxon>Oryziinae</taxon>
        <taxon>Oryzias</taxon>
    </lineage>
</organism>
<keyword evidence="2" id="KW-0597">Phosphoprotein</keyword>
<feature type="compositionally biased region" description="Acidic residues" evidence="3">
    <location>
        <begin position="101"/>
        <end position="111"/>
    </location>
</feature>
<proteinExistence type="inferred from homology"/>
<dbReference type="PANTHER" id="PTHR12842">
    <property type="entry name" value="FI01459P"/>
    <property type="match status" value="1"/>
</dbReference>
<dbReference type="Ensembl" id="ENSORLT00020006034.1">
    <property type="protein sequence ID" value="ENSORLP00020024799.1"/>
    <property type="gene ID" value="ENSORLG00020006454.1"/>
</dbReference>
<feature type="compositionally biased region" description="Basic and acidic residues" evidence="3">
    <location>
        <begin position="66"/>
        <end position="81"/>
    </location>
</feature>
<reference key="1">
    <citation type="journal article" date="2007" name="Nature">
        <title>The medaka draft genome and insights into vertebrate genome evolution.</title>
        <authorList>
            <person name="Kasahara M."/>
            <person name="Naruse K."/>
            <person name="Sasaki S."/>
            <person name="Nakatani Y."/>
            <person name="Qu W."/>
            <person name="Ahsan B."/>
            <person name="Yamada T."/>
            <person name="Nagayasu Y."/>
            <person name="Doi K."/>
            <person name="Kasai Y."/>
            <person name="Jindo T."/>
            <person name="Kobayashi D."/>
            <person name="Shimada A."/>
            <person name="Toyoda A."/>
            <person name="Kuroki Y."/>
            <person name="Fujiyama A."/>
            <person name="Sasaki T."/>
            <person name="Shimizu A."/>
            <person name="Asakawa S."/>
            <person name="Shimizu N."/>
            <person name="Hashimoto S."/>
            <person name="Yang J."/>
            <person name="Lee Y."/>
            <person name="Matsushima K."/>
            <person name="Sugano S."/>
            <person name="Sakaizumi M."/>
            <person name="Narita T."/>
            <person name="Ohishi K."/>
            <person name="Haga S."/>
            <person name="Ohta F."/>
            <person name="Nomoto H."/>
            <person name="Nogata K."/>
            <person name="Morishita T."/>
            <person name="Endo T."/>
            <person name="Shin-I T."/>
            <person name="Takeda H."/>
            <person name="Morishita S."/>
            <person name="Kohara Y."/>
        </authorList>
    </citation>
    <scope>NUCLEOTIDE SEQUENCE [LARGE SCALE GENOMIC DNA]</scope>
    <source>
        <strain>Hd-rR</strain>
    </source>
</reference>
<reference evidence="4" key="3">
    <citation type="submission" date="2025-08" db="UniProtKB">
        <authorList>
            <consortium name="Ensembl"/>
        </authorList>
    </citation>
    <scope>IDENTIFICATION</scope>
    <source>
        <strain evidence="4">HNI</strain>
    </source>
</reference>
<feature type="compositionally biased region" description="Polar residues" evidence="3">
    <location>
        <begin position="1"/>
        <end position="12"/>
    </location>
</feature>